<dbReference type="InterPro" id="IPR007207">
    <property type="entry name" value="Not_N"/>
</dbReference>
<dbReference type="Proteomes" id="UP000007494">
    <property type="component" value="Chromosome IX"/>
</dbReference>
<feature type="coiled-coil region" evidence="5">
    <location>
        <begin position="78"/>
        <end position="105"/>
    </location>
</feature>
<dbReference type="GO" id="GO:0005634">
    <property type="term" value="C:nucleus"/>
    <property type="evidence" value="ECO:0007669"/>
    <property type="project" value="InterPro"/>
</dbReference>
<evidence type="ECO:0000313" key="9">
    <source>
        <dbReference type="Proteomes" id="UP000007494"/>
    </source>
</evidence>
<evidence type="ECO:0000259" key="7">
    <source>
        <dbReference type="PROSITE" id="PS50002"/>
    </source>
</evidence>
<dbReference type="SUPFAM" id="SSF53067">
    <property type="entry name" value="Actin-like ATPase domain"/>
    <property type="match status" value="2"/>
</dbReference>
<dbReference type="CDD" id="cd00174">
    <property type="entry name" value="SH3"/>
    <property type="match status" value="1"/>
</dbReference>
<dbReference type="Gene3D" id="2.30.30.40">
    <property type="entry name" value="SH3 Domains"/>
    <property type="match status" value="1"/>
</dbReference>
<feature type="compositionally biased region" description="Basic and acidic residues" evidence="6">
    <location>
        <begin position="1980"/>
        <end position="2012"/>
    </location>
</feature>
<name>F0VC09_NEOCL</name>
<proteinExistence type="inferred from homology"/>
<reference evidence="9" key="1">
    <citation type="journal article" date="2012" name="PLoS Pathog.">
        <title>Comparative genomics of the apicomplexan parasites Toxoplasma gondii and Neospora caninum: Coccidia differing in host range and transmission strategy.</title>
        <authorList>
            <person name="Reid A.J."/>
            <person name="Vermont S.J."/>
            <person name="Cotton J.A."/>
            <person name="Harris D."/>
            <person name="Hill-Cawthorne G.A."/>
            <person name="Konen-Waisman S."/>
            <person name="Latham S.M."/>
            <person name="Mourier T."/>
            <person name="Norton R."/>
            <person name="Quail M.A."/>
            <person name="Sanders M."/>
            <person name="Shanmugam D."/>
            <person name="Sohal A."/>
            <person name="Wasmuth J.D."/>
            <person name="Brunk B."/>
            <person name="Grigg M.E."/>
            <person name="Howard J.C."/>
            <person name="Parkinson J."/>
            <person name="Roos D.S."/>
            <person name="Trees A.J."/>
            <person name="Berriman M."/>
            <person name="Pain A."/>
            <person name="Wastling J.M."/>
        </authorList>
    </citation>
    <scope>NUCLEOTIDE SEQUENCE [LARGE SCALE GENOMIC DNA]</scope>
    <source>
        <strain evidence="9">Liverpool</strain>
    </source>
</reference>
<feature type="compositionally biased region" description="Polar residues" evidence="6">
    <location>
        <begin position="373"/>
        <end position="382"/>
    </location>
</feature>
<feature type="compositionally biased region" description="Polar residues" evidence="6">
    <location>
        <begin position="1236"/>
        <end position="1265"/>
    </location>
</feature>
<feature type="compositionally biased region" description="Low complexity" evidence="6">
    <location>
        <begin position="972"/>
        <end position="983"/>
    </location>
</feature>
<evidence type="ECO:0000256" key="4">
    <source>
        <dbReference type="RuleBase" id="RU000487"/>
    </source>
</evidence>
<dbReference type="InterPro" id="IPR043129">
    <property type="entry name" value="ATPase_NBD"/>
</dbReference>
<feature type="compositionally biased region" description="Basic and acidic residues" evidence="6">
    <location>
        <begin position="1503"/>
        <end position="1552"/>
    </location>
</feature>
<feature type="compositionally biased region" description="Basic and acidic residues" evidence="6">
    <location>
        <begin position="805"/>
        <end position="825"/>
    </location>
</feature>
<dbReference type="eggNOG" id="KOG0678">
    <property type="taxonomic scope" value="Eukaryota"/>
</dbReference>
<dbReference type="Gene3D" id="3.90.640.10">
    <property type="entry name" value="Actin, Chain A, domain 4"/>
    <property type="match status" value="1"/>
</dbReference>
<keyword evidence="5" id="KW-0175">Coiled coil</keyword>
<feature type="compositionally biased region" description="Polar residues" evidence="6">
    <location>
        <begin position="999"/>
        <end position="1013"/>
    </location>
</feature>
<evidence type="ECO:0000313" key="8">
    <source>
        <dbReference type="EMBL" id="CBZ51143.1"/>
    </source>
</evidence>
<keyword evidence="1 3" id="KW-0728">SH3 domain</keyword>
<organism evidence="8 9">
    <name type="scientific">Neospora caninum (strain Liverpool)</name>
    <dbReference type="NCBI Taxonomy" id="572307"/>
    <lineage>
        <taxon>Eukaryota</taxon>
        <taxon>Sar</taxon>
        <taxon>Alveolata</taxon>
        <taxon>Apicomplexa</taxon>
        <taxon>Conoidasida</taxon>
        <taxon>Coccidia</taxon>
        <taxon>Eucoccidiorida</taxon>
        <taxon>Eimeriorina</taxon>
        <taxon>Sarcocystidae</taxon>
        <taxon>Neospora</taxon>
    </lineage>
</organism>
<dbReference type="EMBL" id="FR823385">
    <property type="protein sequence ID" value="CBZ51143.1"/>
    <property type="molecule type" value="Genomic_DNA"/>
</dbReference>
<dbReference type="OrthoDB" id="421448at2759"/>
<dbReference type="SMART" id="SM00268">
    <property type="entry name" value="ACTIN"/>
    <property type="match status" value="1"/>
</dbReference>
<evidence type="ECO:0000256" key="6">
    <source>
        <dbReference type="SAM" id="MobiDB-lite"/>
    </source>
</evidence>
<dbReference type="SUPFAM" id="SSF50044">
    <property type="entry name" value="SH3-domain"/>
    <property type="match status" value="1"/>
</dbReference>
<dbReference type="eggNOG" id="KOG2150">
    <property type="taxonomic scope" value="Eukaryota"/>
</dbReference>
<evidence type="ECO:0000256" key="3">
    <source>
        <dbReference type="PROSITE-ProRule" id="PRU00192"/>
    </source>
</evidence>
<dbReference type="InterPro" id="IPR004000">
    <property type="entry name" value="Actin"/>
</dbReference>
<evidence type="ECO:0000256" key="2">
    <source>
        <dbReference type="ARBA" id="ARBA00049360"/>
    </source>
</evidence>
<comment type="similarity">
    <text evidence="4">Belongs to the actin family.</text>
</comment>
<feature type="compositionally biased region" description="Low complexity" evidence="6">
    <location>
        <begin position="414"/>
        <end position="435"/>
    </location>
</feature>
<feature type="compositionally biased region" description="Low complexity" evidence="6">
    <location>
        <begin position="1482"/>
        <end position="1495"/>
    </location>
</feature>
<protein>
    <submittedName>
        <fullName evidence="8">Ccr4-NOT transcription complex, subunit 3,related</fullName>
    </submittedName>
</protein>
<feature type="compositionally biased region" description="Basic and acidic residues" evidence="6">
    <location>
        <begin position="780"/>
        <end position="797"/>
    </location>
</feature>
<dbReference type="RefSeq" id="XP_003881176.1">
    <property type="nucleotide sequence ID" value="XM_003881127.1"/>
</dbReference>
<feature type="region of interest" description="Disordered" evidence="6">
    <location>
        <begin position="2073"/>
        <end position="2100"/>
    </location>
</feature>
<keyword evidence="9" id="KW-1185">Reference proteome</keyword>
<dbReference type="Pfam" id="PF00022">
    <property type="entry name" value="Actin"/>
    <property type="match status" value="1"/>
</dbReference>
<feature type="compositionally biased region" description="Basic and acidic residues" evidence="6">
    <location>
        <begin position="1394"/>
        <end position="1407"/>
    </location>
</feature>
<feature type="region of interest" description="Disordered" evidence="6">
    <location>
        <begin position="1236"/>
        <end position="1312"/>
    </location>
</feature>
<feature type="region of interest" description="Disordered" evidence="6">
    <location>
        <begin position="657"/>
        <end position="825"/>
    </location>
</feature>
<dbReference type="OMA" id="AYDERWQ"/>
<feature type="region of interest" description="Disordered" evidence="6">
    <location>
        <begin position="195"/>
        <end position="236"/>
    </location>
</feature>
<dbReference type="InterPro" id="IPR036028">
    <property type="entry name" value="SH3-like_dom_sf"/>
</dbReference>
<feature type="compositionally biased region" description="Polar residues" evidence="6">
    <location>
        <begin position="719"/>
        <end position="729"/>
    </location>
</feature>
<feature type="region of interest" description="Disordered" evidence="6">
    <location>
        <begin position="929"/>
        <end position="1053"/>
    </location>
</feature>
<feature type="compositionally biased region" description="Basic and acidic residues" evidence="6">
    <location>
        <begin position="1434"/>
        <end position="1466"/>
    </location>
</feature>
<dbReference type="PANTHER" id="PTHR11937">
    <property type="entry name" value="ACTIN"/>
    <property type="match status" value="1"/>
</dbReference>
<feature type="region of interest" description="Disordered" evidence="6">
    <location>
        <begin position="1394"/>
        <end position="1579"/>
    </location>
</feature>
<feature type="compositionally biased region" description="Polar residues" evidence="6">
    <location>
        <begin position="1127"/>
        <end position="1138"/>
    </location>
</feature>
<feature type="compositionally biased region" description="Basic and acidic residues" evidence="6">
    <location>
        <begin position="507"/>
        <end position="517"/>
    </location>
</feature>
<evidence type="ECO:0000256" key="1">
    <source>
        <dbReference type="ARBA" id="ARBA00022443"/>
    </source>
</evidence>
<dbReference type="InterPro" id="IPR001452">
    <property type="entry name" value="SH3_domain"/>
</dbReference>
<evidence type="ECO:0000256" key="5">
    <source>
        <dbReference type="SAM" id="Coils"/>
    </source>
</evidence>
<feature type="domain" description="SH3" evidence="7">
    <location>
        <begin position="1576"/>
        <end position="1636"/>
    </location>
</feature>
<dbReference type="Gene3D" id="3.30.420.40">
    <property type="match status" value="2"/>
</dbReference>
<feature type="region of interest" description="Disordered" evidence="6">
    <location>
        <begin position="1127"/>
        <end position="1165"/>
    </location>
</feature>
<dbReference type="InParanoid" id="F0VC09"/>
<sequence>MALKKLHTEVDKALREVRACIDAYDERWQELLEFNRQFVERKDHLVDEAKKEVVRGKKYSVRTATLELVDYKHVNDAKAKIEADLEGALRKLHRLKQQLADWIHNYSDKDIRNKDTLTELRKSIELRYKRGRVFYSQGHSSQPNDHAALAGSARDAGRFATCEAAQWMTEFIDALSSQIDGWAGELAALEAVQGPAAERVPEAPVKKSRKRGGKEAVSEATSLPGKASSPGTRNGEWRQERIAQLGAMLDLHRLHVAHLERLLQAVCGEEIDEDDERLAELRDILEPYVHENPDLVVIVADDVYQELGLACCVDEGRDSSPRAPAQEANETADACREGSDEGSASSPRDAGTSRHVSAKPAAGATSKRRTGSGAFTPSSVASEETEGGAEKRERGDKDPSSGNLAPGKRPETPPSAASPSEPPKAASFGAAAESAMRLSPSSASVSTAGTRRASARDTPEASSAPSFASSVSLASLERGDEARHSQGLREKRQAGRISSEGSGSSPETREKEMRRNDASPSRFGDLAAETKPSSSSRASEDAKATPRSAAQSQALRVSARSACGKEEPRATPAAGAHAGKGSGVQRPAGSGLSPSEAVSGPKATQTPPLEDAKARGRPSSAGSLKVAAKARPRGYAEALISTFAAPAVPAAVDFPALSAHGASRPGETQREDRERSGEEATGGDTEPRRAPVWAPAGAWAPGRRSLARGPAGGGAEGNPTGQATGQAASPESKPVTAVGREESPRQTRGGEVDEQRACDGGCGRGGESHGSPERLGASESDARLCEGRSENGRRETHGACCASRGGERAGGERGETENEGRKPDASDLVAALTTESTSGWIYGYSLRAVQTGEPECRWFPPETPHVFLPASESIDSAVVSSFLSLSESFSPSAALSAHLSAISPPALERPGEERPPSLLFPFPPVSQADAARMQCRDGEGDTREDSRQASSPHARAASPFTAGEGDGGAGRSSGSPSLLSVLSEFPPQLEGRGGHASDSKFSSARPSGVSGSLSRDLPPSAEALEAWRTGAFPSSSPGTVPRATGEEEPSCRSLAHRRDGMHHARGEVCPLFDSFLLGSEGAAGATLPAAASLANFSSSPIASSSTHSGGAGSGGCCLGSPVSSKSSPCGVVTPQNRGGASGEPVHSLRSRQNPVDVSPPSVSVSEPGSLAALLPPGVAEDGASGVSFSSLAAFSSPLAASPSCPSSSLPAFLAGHPERRAASAQTHGEAPIQFASGSLEQPGSAGASTTFSDSARSSCHQPTQSSGGGREKISSLAVSSAGAASRRETGGEGLSQGSEFPAGQGGKPHAAVSSLPHLRLPLSPFLPPSGSSSTAIGESWRDRACLKCLRGVCTVVHIIPDEVEVRELCWSWHGELVDEGRESDAEGELQARDAEIHGSAEGEERAGENAGEEIEGRRLQVGPSRSLDAQGEGSEGKGEAERSNAMEARVREWTEGRKRGDERRSDSGAIFSEADCAERRSSVSSLPPLEPPQSVASTATRTGGEKRTASPEDPRDREQIPDPRADCGERGVEGGEEREAVLDVRTQRERGGRRPSISRASDPAPRVSRKVPVGRSAPTSCRGCATRRAQTLLSFEKGERVEVLVHHRQGWIFGRIRGQPHRRGWFPDYMLQRPEDVCTVLPIEDLACTQLLDSFCKVVPLCLLAVDRFIVEREECERWRRRQPQQAEARAAEPPANTFFAWLREREEQDVQAGERRRKEAEKTEKGFFSWLRERQEDDAIWQCSWDVPASDRKQKREEHEPILVFDVGGYHLRAHVAERGGEGEEQSSVLPSCVRRPWTGEGGYLSGTERGAVQNWEEVEDVLVETLENHMPIGIGGLSFSDGVKRFLACASSLRSPSHFARLGEIVFELLGAQQFLSVDQDLLSALAICGCSYPGRVAEEGKEPFADAAVRLCQQMQNFTGVIVDMGSSVSRISPLLSGLAISGIAVELPIGGRDLDLVIRDDLLEQNEAFSSAPARRASDVEKRSDSGAQDRRDCLGTEGSTRWESRDTRRNVVSLTAARQGKERLLYCVEEPAASDLGSNVVLQAEAAFCASHPVSYEVYIHRNARRHSSAAPCGDDAADKEEQAGSPARQSGETHCTCEAVRTHAGERHINFLTASRVLASELFFDEAILANYRRRHHRGGVDRLDGETLPAALLSAVEACPLDLKRELLENIYLVGGSSLIPGFALRLQAEVTRLLRRQKAHSPILPRVHVLPSPLQLHSGVAGGFRFALGPQFDLNHISRHQYEEYGTSFLERFSVRGRLR</sequence>
<feature type="compositionally biased region" description="Polar residues" evidence="6">
    <location>
        <begin position="439"/>
        <end position="449"/>
    </location>
</feature>
<dbReference type="GeneID" id="13440424"/>
<feature type="compositionally biased region" description="Basic and acidic residues" evidence="6">
    <location>
        <begin position="477"/>
        <end position="493"/>
    </location>
</feature>
<feature type="compositionally biased region" description="Low complexity" evidence="6">
    <location>
        <begin position="1154"/>
        <end position="1165"/>
    </location>
</feature>
<feature type="region of interest" description="Disordered" evidence="6">
    <location>
        <begin position="1977"/>
        <end position="2012"/>
    </location>
</feature>
<feature type="compositionally biased region" description="Basic and acidic residues" evidence="6">
    <location>
        <begin position="934"/>
        <end position="947"/>
    </location>
</feature>
<accession>F0VC09</accession>
<comment type="catalytic activity">
    <reaction evidence="2">
        <text>ATP + H2O = ADP + phosphate + H(+)</text>
        <dbReference type="Rhea" id="RHEA:13065"/>
        <dbReference type="ChEBI" id="CHEBI:15377"/>
        <dbReference type="ChEBI" id="CHEBI:15378"/>
        <dbReference type="ChEBI" id="CHEBI:30616"/>
        <dbReference type="ChEBI" id="CHEBI:43474"/>
        <dbReference type="ChEBI" id="CHEBI:456216"/>
    </reaction>
</comment>
<dbReference type="VEuPathDB" id="ToxoDB:NCLIV_042180"/>
<dbReference type="Pfam" id="PF04065">
    <property type="entry name" value="Not3"/>
    <property type="match status" value="1"/>
</dbReference>
<dbReference type="PROSITE" id="PS50002">
    <property type="entry name" value="SH3"/>
    <property type="match status" value="1"/>
</dbReference>
<feature type="compositionally biased region" description="Basic and acidic residues" evidence="6">
    <location>
        <begin position="388"/>
        <end position="399"/>
    </location>
</feature>
<feature type="compositionally biased region" description="Low complexity" evidence="6">
    <location>
        <begin position="461"/>
        <end position="475"/>
    </location>
</feature>
<feature type="region of interest" description="Disordered" evidence="6">
    <location>
        <begin position="317"/>
        <end position="632"/>
    </location>
</feature>
<feature type="compositionally biased region" description="Low complexity" evidence="6">
    <location>
        <begin position="690"/>
        <end position="704"/>
    </location>
</feature>
<feature type="compositionally biased region" description="Low complexity" evidence="6">
    <location>
        <begin position="1274"/>
        <end position="1284"/>
    </location>
</feature>
<feature type="compositionally biased region" description="Basic and acidic residues" evidence="6">
    <location>
        <begin position="739"/>
        <end position="757"/>
    </location>
</feature>
<feature type="compositionally biased region" description="Basic and acidic residues" evidence="6">
    <location>
        <begin position="667"/>
        <end position="678"/>
    </location>
</feature>
<gene>
    <name evidence="8" type="ORF">NCLIV_042180</name>
</gene>
<dbReference type="GO" id="GO:0006355">
    <property type="term" value="P:regulation of DNA-templated transcription"/>
    <property type="evidence" value="ECO:0007669"/>
    <property type="project" value="InterPro"/>
</dbReference>